<feature type="domain" description="DCUN1" evidence="3">
    <location>
        <begin position="45"/>
        <end position="212"/>
    </location>
</feature>
<dbReference type="Bgee" id="ENSCPOG00000037639">
    <property type="expression patterns" value="Expressed in liver and 3 other cell types or tissues"/>
</dbReference>
<dbReference type="InterPro" id="IPR014764">
    <property type="entry name" value="DCN-prot"/>
</dbReference>
<evidence type="ECO:0000256" key="1">
    <source>
        <dbReference type="ARBA" id="ARBA00022786"/>
    </source>
</evidence>
<keyword evidence="1" id="KW-0833">Ubl conjugation pathway</keyword>
<dbReference type="AlphaFoldDB" id="A0A286XJY8"/>
<accession>A0A286XJY8</accession>
<protein>
    <recommendedName>
        <fullName evidence="2">DCN1-like protein</fullName>
    </recommendedName>
    <alternativeName>
        <fullName evidence="2">Defective in cullin neddylation protein 1-like protein</fullName>
    </alternativeName>
</protein>
<dbReference type="FunFam" id="1.10.238.10:FF:000030">
    <property type="entry name" value="DCN1-like protein"/>
    <property type="match status" value="1"/>
</dbReference>
<name>A0A286XJY8_CAVPO</name>
<reference evidence="4" key="3">
    <citation type="submission" date="2025-09" db="UniProtKB">
        <authorList>
            <consortium name="Ensembl"/>
        </authorList>
    </citation>
    <scope>IDENTIFICATION</scope>
    <source>
        <strain evidence="4">2N</strain>
    </source>
</reference>
<dbReference type="EMBL" id="AAKN02045168">
    <property type="status" value="NOT_ANNOTATED_CDS"/>
    <property type="molecule type" value="Genomic_DNA"/>
</dbReference>
<dbReference type="Gene3D" id="1.10.238.10">
    <property type="entry name" value="EF-hand"/>
    <property type="match status" value="1"/>
</dbReference>
<dbReference type="GO" id="GO:0045116">
    <property type="term" value="P:protein neddylation"/>
    <property type="evidence" value="ECO:0007669"/>
    <property type="project" value="TreeGrafter"/>
</dbReference>
<reference evidence="5" key="1">
    <citation type="journal article" date="2011" name="Nature">
        <title>A high-resolution map of human evolutionary constraint using 29 mammals.</title>
        <authorList>
            <person name="Lindblad-Toh K."/>
            <person name="Garber M."/>
            <person name="Zuk O."/>
            <person name="Lin M.F."/>
            <person name="Parker B.J."/>
            <person name="Washietl S."/>
            <person name="Kheradpour P."/>
            <person name="Ernst J."/>
            <person name="Jordan G."/>
            <person name="Mauceli E."/>
            <person name="Ward L.D."/>
            <person name="Lowe C.B."/>
            <person name="Holloway A.K."/>
            <person name="Clamp M."/>
            <person name="Gnerre S."/>
            <person name="Alfoldi J."/>
            <person name="Beal K."/>
            <person name="Chang J."/>
            <person name="Clawson H."/>
            <person name="Cuff J."/>
            <person name="Di Palma F."/>
            <person name="Fitzgerald S."/>
            <person name="Flicek P."/>
            <person name="Guttman M."/>
            <person name="Hubisz M.J."/>
            <person name="Jaffe D.B."/>
            <person name="Jungreis I."/>
            <person name="Kent W.J."/>
            <person name="Kostka D."/>
            <person name="Lara M."/>
            <person name="Martins A.L."/>
            <person name="Massingham T."/>
            <person name="Moltke I."/>
            <person name="Raney B.J."/>
            <person name="Rasmussen M.D."/>
            <person name="Robinson J."/>
            <person name="Stark A."/>
            <person name="Vilella A.J."/>
            <person name="Wen J."/>
            <person name="Xie X."/>
            <person name="Zody M.C."/>
            <person name="Baldwin J."/>
            <person name="Bloom T."/>
            <person name="Chin C.W."/>
            <person name="Heiman D."/>
            <person name="Nicol R."/>
            <person name="Nusbaum C."/>
            <person name="Young S."/>
            <person name="Wilkinson J."/>
            <person name="Worley K.C."/>
            <person name="Kovar C.L."/>
            <person name="Muzny D.M."/>
            <person name="Gibbs R.A."/>
            <person name="Cree A."/>
            <person name="Dihn H.H."/>
            <person name="Fowler G."/>
            <person name="Jhangiani S."/>
            <person name="Joshi V."/>
            <person name="Lee S."/>
            <person name="Lewis L.R."/>
            <person name="Nazareth L.V."/>
            <person name="Okwuonu G."/>
            <person name="Santibanez J."/>
            <person name="Warren W.C."/>
            <person name="Mardis E.R."/>
            <person name="Weinstock G.M."/>
            <person name="Wilson R.K."/>
            <person name="Delehaunty K."/>
            <person name="Dooling D."/>
            <person name="Fronik C."/>
            <person name="Fulton L."/>
            <person name="Fulton B."/>
            <person name="Graves T."/>
            <person name="Minx P."/>
            <person name="Sodergren E."/>
            <person name="Birney E."/>
            <person name="Margulies E.H."/>
            <person name="Herrero J."/>
            <person name="Green E.D."/>
            <person name="Haussler D."/>
            <person name="Siepel A."/>
            <person name="Goldman N."/>
            <person name="Pollard K.S."/>
            <person name="Pedersen J.S."/>
            <person name="Lander E.S."/>
            <person name="Kellis M."/>
        </authorList>
    </citation>
    <scope>NUCLEOTIDE SEQUENCE [LARGE SCALE GENOMIC DNA]</scope>
    <source>
        <strain evidence="5">2N</strain>
    </source>
</reference>
<dbReference type="Proteomes" id="UP000005447">
    <property type="component" value="Unassembled WGS sequence"/>
</dbReference>
<dbReference type="PROSITE" id="PS51229">
    <property type="entry name" value="DCUN1"/>
    <property type="match status" value="1"/>
</dbReference>
<evidence type="ECO:0000313" key="4">
    <source>
        <dbReference type="Ensembl" id="ENSCPOP00000025731.1"/>
    </source>
</evidence>
<evidence type="ECO:0000256" key="2">
    <source>
        <dbReference type="RuleBase" id="RU363131"/>
    </source>
</evidence>
<dbReference type="PANTHER" id="PTHR12281:SF10">
    <property type="entry name" value="DCN1-LIKE PROTEIN 1"/>
    <property type="match status" value="1"/>
</dbReference>
<dbReference type="GO" id="GO:0097602">
    <property type="term" value="F:cullin family protein binding"/>
    <property type="evidence" value="ECO:0007669"/>
    <property type="project" value="TreeGrafter"/>
</dbReference>
<dbReference type="InParanoid" id="A0A286XJY8"/>
<organism evidence="4 5">
    <name type="scientific">Cavia porcellus</name>
    <name type="common">Guinea pig</name>
    <dbReference type="NCBI Taxonomy" id="10141"/>
    <lineage>
        <taxon>Eukaryota</taxon>
        <taxon>Metazoa</taxon>
        <taxon>Chordata</taxon>
        <taxon>Craniata</taxon>
        <taxon>Vertebrata</taxon>
        <taxon>Euteleostomi</taxon>
        <taxon>Mammalia</taxon>
        <taxon>Eutheria</taxon>
        <taxon>Euarchontoglires</taxon>
        <taxon>Glires</taxon>
        <taxon>Rodentia</taxon>
        <taxon>Hystricomorpha</taxon>
        <taxon>Caviidae</taxon>
        <taxon>Cavia</taxon>
    </lineage>
</organism>
<dbReference type="GO" id="GO:0000151">
    <property type="term" value="C:ubiquitin ligase complex"/>
    <property type="evidence" value="ECO:0007669"/>
    <property type="project" value="TreeGrafter"/>
</dbReference>
<dbReference type="STRING" id="10141.ENSCPOP00000025731"/>
<dbReference type="VEuPathDB" id="HostDB:ENSCPOG00000037639"/>
<dbReference type="PANTHER" id="PTHR12281">
    <property type="entry name" value="RP42 RELATED"/>
    <property type="match status" value="1"/>
</dbReference>
<dbReference type="InterPro" id="IPR005176">
    <property type="entry name" value="PONY_dom"/>
</dbReference>
<dbReference type="Gene3D" id="1.10.238.200">
    <property type="entry name" value="Cullin, PONY binding domain"/>
    <property type="match status" value="1"/>
</dbReference>
<evidence type="ECO:0000259" key="3">
    <source>
        <dbReference type="PROSITE" id="PS51229"/>
    </source>
</evidence>
<dbReference type="Pfam" id="PF03556">
    <property type="entry name" value="Cullin_binding"/>
    <property type="match status" value="1"/>
</dbReference>
<dbReference type="InterPro" id="IPR042460">
    <property type="entry name" value="DCN1-like_PONY"/>
</dbReference>
<dbReference type="GeneTree" id="ENSGT00940000154552"/>
<dbReference type="GO" id="GO:0032182">
    <property type="term" value="F:ubiquitin-like protein binding"/>
    <property type="evidence" value="ECO:0007669"/>
    <property type="project" value="TreeGrafter"/>
</dbReference>
<dbReference type="GO" id="GO:0031624">
    <property type="term" value="F:ubiquitin conjugating enzyme binding"/>
    <property type="evidence" value="ECO:0007669"/>
    <property type="project" value="TreeGrafter"/>
</dbReference>
<reference evidence="4" key="2">
    <citation type="submission" date="2025-08" db="UniProtKB">
        <authorList>
            <consortium name="Ensembl"/>
        </authorList>
    </citation>
    <scope>IDENTIFICATION</scope>
    <source>
        <strain evidence="4">2N</strain>
    </source>
</reference>
<proteinExistence type="predicted"/>
<evidence type="ECO:0000313" key="5">
    <source>
        <dbReference type="Proteomes" id="UP000005447"/>
    </source>
</evidence>
<keyword evidence="5" id="KW-1185">Reference proteome</keyword>
<sequence length="212" mass="24527">NKLKSLQKDKVRQFIIITQSSEKNLSQNVFQNPELYIRENAKGSLDRKKLEQLYIRYKEPQHENKIGIDGIQQFGDDLALDPASISVLIIAWKFRAATTQCEFSKQLFMDGMRELGCDSIEKLTDFYQFTFNFAKNSRPKGLDPVAIVYWIIFLSGFHKQSIPKDTWNLLLDFPTIAEDEMSTYDEGSWPVLIDDFVEFPCPPIARTKNTTV</sequence>
<dbReference type="Ensembl" id="ENSCPOT00000037899.1">
    <property type="protein sequence ID" value="ENSCPOP00000025731.1"/>
    <property type="gene ID" value="ENSCPOG00000037639.1"/>
</dbReference>